<gene>
    <name evidence="2" type="ORF">DESPIGER_2281</name>
</gene>
<dbReference type="SUPFAM" id="SSF88697">
    <property type="entry name" value="PUA domain-like"/>
    <property type="match status" value="1"/>
</dbReference>
<dbReference type="Pfam" id="PF01878">
    <property type="entry name" value="EVE"/>
    <property type="match status" value="1"/>
</dbReference>
<dbReference type="InterPro" id="IPR052181">
    <property type="entry name" value="5hmC_binding"/>
</dbReference>
<dbReference type="PANTHER" id="PTHR14087">
    <property type="entry name" value="THYMOCYTE NUCLEAR PROTEIN 1"/>
    <property type="match status" value="1"/>
</dbReference>
<dbReference type="Proteomes" id="UP000186323">
    <property type="component" value="Chromosome I"/>
</dbReference>
<protein>
    <submittedName>
        <fullName evidence="2">FIG006231: RNA-binding protein</fullName>
    </submittedName>
</protein>
<dbReference type="PANTHER" id="PTHR14087:SF7">
    <property type="entry name" value="THYMOCYTE NUCLEAR PROTEIN 1"/>
    <property type="match status" value="1"/>
</dbReference>
<dbReference type="InterPro" id="IPR047197">
    <property type="entry name" value="THYN1-like_EVE"/>
</dbReference>
<dbReference type="AlphaFoldDB" id="A0A1K1LHA5"/>
<dbReference type="EMBL" id="LT630450">
    <property type="protein sequence ID" value="SFV74103.1"/>
    <property type="molecule type" value="Genomic_DNA"/>
</dbReference>
<dbReference type="Gene3D" id="3.10.590.10">
    <property type="entry name" value="ph1033 like domains"/>
    <property type="match status" value="1"/>
</dbReference>
<dbReference type="CDD" id="cd21133">
    <property type="entry name" value="EVE"/>
    <property type="match status" value="1"/>
</dbReference>
<organism evidence="2 3">
    <name type="scientific">Desulfovibrio piger</name>
    <dbReference type="NCBI Taxonomy" id="901"/>
    <lineage>
        <taxon>Bacteria</taxon>
        <taxon>Pseudomonadati</taxon>
        <taxon>Thermodesulfobacteriota</taxon>
        <taxon>Desulfovibrionia</taxon>
        <taxon>Desulfovibrionales</taxon>
        <taxon>Desulfovibrionaceae</taxon>
        <taxon>Desulfovibrio</taxon>
    </lineage>
</organism>
<dbReference type="InterPro" id="IPR015947">
    <property type="entry name" value="PUA-like_sf"/>
</dbReference>
<keyword evidence="3" id="KW-1185">Reference proteome</keyword>
<feature type="domain" description="EVE" evidence="1">
    <location>
        <begin position="24"/>
        <end position="169"/>
    </location>
</feature>
<reference evidence="3" key="1">
    <citation type="submission" date="2016-10" db="EMBL/GenBank/DDBJ databases">
        <authorList>
            <person name="Wegmann U."/>
        </authorList>
    </citation>
    <scope>NUCLEOTIDE SEQUENCE [LARGE SCALE GENOMIC DNA]</scope>
</reference>
<sequence length="175" mass="19688">MPSAAALATFFLRIYPDKKGGIMNYWLFKSEPGCYSWQDLEAAPGQTTSWDGVRNYQARNFMKAMKKGDLGFFYHSGADPSIVGVVEVVREAYPDHTAQDPENNHFDPRATPEKPIWEMVDVRLHKALPALSRKELAGHAALAGMELMRRGSRLSVQPVSAEAFEYIMHLADEKK</sequence>
<dbReference type="InterPro" id="IPR002740">
    <property type="entry name" value="EVE_domain"/>
</dbReference>
<name>A0A1K1LHA5_9BACT</name>
<evidence type="ECO:0000313" key="2">
    <source>
        <dbReference type="EMBL" id="SFV74103.1"/>
    </source>
</evidence>
<evidence type="ECO:0000259" key="1">
    <source>
        <dbReference type="Pfam" id="PF01878"/>
    </source>
</evidence>
<accession>A0A1K1LHA5</accession>
<evidence type="ECO:0000313" key="3">
    <source>
        <dbReference type="Proteomes" id="UP000186323"/>
    </source>
</evidence>
<dbReference type="KEGG" id="dpg:DESPIGER_2281"/>
<proteinExistence type="predicted"/>